<organism evidence="1 2">
    <name type="scientific">Sphagnurus paluster</name>
    <dbReference type="NCBI Taxonomy" id="117069"/>
    <lineage>
        <taxon>Eukaryota</taxon>
        <taxon>Fungi</taxon>
        <taxon>Dikarya</taxon>
        <taxon>Basidiomycota</taxon>
        <taxon>Agaricomycotina</taxon>
        <taxon>Agaricomycetes</taxon>
        <taxon>Agaricomycetidae</taxon>
        <taxon>Agaricales</taxon>
        <taxon>Tricholomatineae</taxon>
        <taxon>Lyophyllaceae</taxon>
        <taxon>Sphagnurus</taxon>
    </lineage>
</organism>
<name>A0A9P7KKJ6_9AGAR</name>
<accession>A0A9P7KKJ6</accession>
<dbReference type="EMBL" id="JABCKI010000389">
    <property type="protein sequence ID" value="KAG5650671.1"/>
    <property type="molecule type" value="Genomic_DNA"/>
</dbReference>
<proteinExistence type="predicted"/>
<reference evidence="1" key="1">
    <citation type="submission" date="2021-02" db="EMBL/GenBank/DDBJ databases">
        <authorList>
            <person name="Nieuwenhuis M."/>
            <person name="Van De Peppel L.J.J."/>
        </authorList>
    </citation>
    <scope>NUCLEOTIDE SEQUENCE</scope>
    <source>
        <strain evidence="1">D49</strain>
    </source>
</reference>
<sequence length="95" mass="10032">MVFRYLRMLEGVSPPLSLTQTACQASAKAFTATLFDRMFSLGVRGSGADAAPLGVGGRVTAAAVAGAATGPRRHFLFCTLKADTGPKMRRSRELL</sequence>
<protein>
    <submittedName>
        <fullName evidence="1">Uncharacterized protein</fullName>
    </submittedName>
</protein>
<comment type="caution">
    <text evidence="1">The sequence shown here is derived from an EMBL/GenBank/DDBJ whole genome shotgun (WGS) entry which is preliminary data.</text>
</comment>
<dbReference type="Proteomes" id="UP000717328">
    <property type="component" value="Unassembled WGS sequence"/>
</dbReference>
<reference evidence="1" key="2">
    <citation type="submission" date="2021-10" db="EMBL/GenBank/DDBJ databases">
        <title>Phylogenomics reveals ancestral predisposition of the termite-cultivated fungus Termitomyces towards a domesticated lifestyle.</title>
        <authorList>
            <person name="Auxier B."/>
            <person name="Grum-Grzhimaylo A."/>
            <person name="Cardenas M.E."/>
            <person name="Lodge J.D."/>
            <person name="Laessoe T."/>
            <person name="Pedersen O."/>
            <person name="Smith M.E."/>
            <person name="Kuyper T.W."/>
            <person name="Franco-Molano E.A."/>
            <person name="Baroni T.J."/>
            <person name="Aanen D.K."/>
        </authorList>
    </citation>
    <scope>NUCLEOTIDE SEQUENCE</scope>
    <source>
        <strain evidence="1">D49</strain>
    </source>
</reference>
<keyword evidence="2" id="KW-1185">Reference proteome</keyword>
<evidence type="ECO:0000313" key="2">
    <source>
        <dbReference type="Proteomes" id="UP000717328"/>
    </source>
</evidence>
<evidence type="ECO:0000313" key="1">
    <source>
        <dbReference type="EMBL" id="KAG5650671.1"/>
    </source>
</evidence>
<gene>
    <name evidence="1" type="ORF">H0H81_011405</name>
</gene>
<dbReference type="OrthoDB" id="2524557at2759"/>
<dbReference type="AlphaFoldDB" id="A0A9P7KKJ6"/>